<evidence type="ECO:0000256" key="1">
    <source>
        <dbReference type="SAM" id="MobiDB-lite"/>
    </source>
</evidence>
<gene>
    <name evidence="2" type="ORF">AM305_05212</name>
</gene>
<sequence>DGLTVKGKDGKDAISLVNKEKDGTNTPTLEFGKDP</sequence>
<evidence type="ECO:0000313" key="3">
    <source>
        <dbReference type="Proteomes" id="UP000005532"/>
    </source>
</evidence>
<feature type="non-terminal residue" evidence="2">
    <location>
        <position position="1"/>
    </location>
</feature>
<evidence type="ECO:0000313" key="2">
    <source>
        <dbReference type="EMBL" id="EER47968.1"/>
    </source>
</evidence>
<feature type="non-terminal residue" evidence="2">
    <location>
        <position position="35"/>
    </location>
</feature>
<feature type="region of interest" description="Disordered" evidence="1">
    <location>
        <begin position="16"/>
        <end position="35"/>
    </location>
</feature>
<organism evidence="2 3">
    <name type="scientific">Actinobacillus minor NM305</name>
    <dbReference type="NCBI Taxonomy" id="637911"/>
    <lineage>
        <taxon>Bacteria</taxon>
        <taxon>Pseudomonadati</taxon>
        <taxon>Pseudomonadota</taxon>
        <taxon>Gammaproteobacteria</taxon>
        <taxon>Pasteurellales</taxon>
        <taxon>Pasteurellaceae</taxon>
        <taxon>Actinobacillus</taxon>
    </lineage>
</organism>
<proteinExistence type="predicted"/>
<protein>
    <submittedName>
        <fullName evidence="2">Uncharacterized protein</fullName>
    </submittedName>
</protein>
<accession>C5RZE8</accession>
<dbReference type="AlphaFoldDB" id="C5RZE8"/>
<dbReference type="EMBL" id="ACQL01000050">
    <property type="protein sequence ID" value="EER47968.1"/>
    <property type="molecule type" value="Genomic_DNA"/>
</dbReference>
<dbReference type="Proteomes" id="UP000005532">
    <property type="component" value="Unassembled WGS sequence"/>
</dbReference>
<reference evidence="2 3" key="1">
    <citation type="journal article" date="2010" name="Vet. Microbiol.">
        <title>Production of haemolysins by strains of the Actinobacillus minor/porcitonsillarum complex.</title>
        <authorList>
            <person name="Arya G."/>
            <person name="Niven D.F."/>
        </authorList>
    </citation>
    <scope>NUCLEOTIDE SEQUENCE [LARGE SCALE GENOMIC DNA]</scope>
    <source>
        <strain evidence="2 3">NM305</strain>
    </source>
</reference>
<name>C5RZE8_9PAST</name>
<comment type="caution">
    <text evidence="2">The sequence shown here is derived from an EMBL/GenBank/DDBJ whole genome shotgun (WGS) entry which is preliminary data.</text>
</comment>